<keyword evidence="7" id="KW-1133">Transmembrane helix</keyword>
<name>A0ABM6T5P4_9BACE</name>
<dbReference type="CDD" id="cd16373">
    <property type="entry name" value="DMSOR_beta_like"/>
    <property type="match status" value="1"/>
</dbReference>
<keyword evidence="7" id="KW-0472">Membrane</keyword>
<keyword evidence="10" id="KW-1185">Reference proteome</keyword>
<protein>
    <submittedName>
        <fullName evidence="9">Ferredoxin</fullName>
    </submittedName>
</protein>
<feature type="transmembrane region" description="Helical" evidence="7">
    <location>
        <begin position="40"/>
        <end position="58"/>
    </location>
</feature>
<dbReference type="Pfam" id="PF12838">
    <property type="entry name" value="Fer4_7"/>
    <property type="match status" value="1"/>
</dbReference>
<evidence type="ECO:0000259" key="8">
    <source>
        <dbReference type="PROSITE" id="PS51379"/>
    </source>
</evidence>
<dbReference type="PROSITE" id="PS00198">
    <property type="entry name" value="4FE4S_FER_1"/>
    <property type="match status" value="2"/>
</dbReference>
<feature type="domain" description="4Fe-4S ferredoxin-type" evidence="8">
    <location>
        <begin position="355"/>
        <end position="386"/>
    </location>
</feature>
<feature type="domain" description="4Fe-4S ferredoxin-type" evidence="8">
    <location>
        <begin position="218"/>
        <end position="247"/>
    </location>
</feature>
<dbReference type="PANTHER" id="PTHR30176">
    <property type="entry name" value="FERREDOXIN-TYPE PROTEIN NAPH"/>
    <property type="match status" value="1"/>
</dbReference>
<keyword evidence="3" id="KW-0479">Metal-binding</keyword>
<feature type="transmembrane region" description="Helical" evidence="7">
    <location>
        <begin position="174"/>
        <end position="192"/>
    </location>
</feature>
<dbReference type="PANTHER" id="PTHR30176:SF3">
    <property type="entry name" value="FERREDOXIN-TYPE PROTEIN NAPH"/>
    <property type="match status" value="1"/>
</dbReference>
<feature type="transmembrane region" description="Helical" evidence="7">
    <location>
        <begin position="103"/>
        <end position="128"/>
    </location>
</feature>
<dbReference type="PROSITE" id="PS51379">
    <property type="entry name" value="4FE4S_FER_2"/>
    <property type="match status" value="6"/>
</dbReference>
<evidence type="ECO:0000256" key="3">
    <source>
        <dbReference type="ARBA" id="ARBA00022723"/>
    </source>
</evidence>
<dbReference type="InterPro" id="IPR017896">
    <property type="entry name" value="4Fe4S_Fe-S-bd"/>
</dbReference>
<keyword evidence="1" id="KW-0813">Transport</keyword>
<keyword evidence="5" id="KW-0408">Iron</keyword>
<feature type="domain" description="4Fe-4S ferredoxin-type" evidence="8">
    <location>
        <begin position="248"/>
        <end position="274"/>
    </location>
</feature>
<dbReference type="Pfam" id="PF12801">
    <property type="entry name" value="Fer4_5"/>
    <property type="match status" value="2"/>
</dbReference>
<dbReference type="Proteomes" id="UP000238304">
    <property type="component" value="Chromosome"/>
</dbReference>
<reference evidence="9 10" key="1">
    <citation type="submission" date="2018-02" db="EMBL/GenBank/DDBJ databases">
        <authorList>
            <person name="Holder M.E."/>
            <person name="Ajami N.J."/>
            <person name="Petrosino J.F."/>
        </authorList>
    </citation>
    <scope>NUCLEOTIDE SEQUENCE [LARGE SCALE GENOMIC DNA]</scope>
    <source>
        <strain evidence="9 10">ATCC 33285</strain>
    </source>
</reference>
<keyword evidence="4" id="KW-0249">Electron transport</keyword>
<dbReference type="Gene3D" id="3.30.70.20">
    <property type="match status" value="3"/>
</dbReference>
<accession>A0ABM6T5P4</accession>
<dbReference type="InterPro" id="IPR017900">
    <property type="entry name" value="4Fe4S_Fe_S_CS"/>
</dbReference>
<feature type="domain" description="4Fe-4S ferredoxin-type" evidence="8">
    <location>
        <begin position="448"/>
        <end position="467"/>
    </location>
</feature>
<organism evidence="9 10">
    <name type="scientific">Bacteroides zoogleoformans</name>
    <dbReference type="NCBI Taxonomy" id="28119"/>
    <lineage>
        <taxon>Bacteria</taxon>
        <taxon>Pseudomonadati</taxon>
        <taxon>Bacteroidota</taxon>
        <taxon>Bacteroidia</taxon>
        <taxon>Bacteroidales</taxon>
        <taxon>Bacteroidaceae</taxon>
        <taxon>Bacteroides</taxon>
    </lineage>
</organism>
<dbReference type="EMBL" id="CP027231">
    <property type="protein sequence ID" value="AVM51904.1"/>
    <property type="molecule type" value="Genomic_DNA"/>
</dbReference>
<evidence type="ECO:0000256" key="4">
    <source>
        <dbReference type="ARBA" id="ARBA00022982"/>
    </source>
</evidence>
<feature type="domain" description="4Fe-4S ferredoxin-type" evidence="8">
    <location>
        <begin position="391"/>
        <end position="423"/>
    </location>
</feature>
<dbReference type="RefSeq" id="WP_106040286.1">
    <property type="nucleotide sequence ID" value="NZ_CP027231.1"/>
</dbReference>
<evidence type="ECO:0000256" key="6">
    <source>
        <dbReference type="ARBA" id="ARBA00023014"/>
    </source>
</evidence>
<feature type="domain" description="4Fe-4S ferredoxin-type" evidence="8">
    <location>
        <begin position="476"/>
        <end position="508"/>
    </location>
</feature>
<dbReference type="SUPFAM" id="SSF54862">
    <property type="entry name" value="4Fe-4S ferredoxins"/>
    <property type="match status" value="2"/>
</dbReference>
<sequence>MLRKIRLTFAMIFFALITLLFLDFTGTVHGWFGWLAKIQFLPAILALNVGVILLLVILTWVCGRIYCSVICPLGVLQDVMAWLGRKIPKRKKLPYSYSPALSWLRYGVLGVFVAALATGIGSFVALLAPYSSYGRIANNLLQPVWQWANNGLAYLAERTDSYAFYETEVWIKSLPTLLIASATFVSLIILAVRNGRTYCNTICPVGTILGFLSRYSLFRITIDPEKCNKCSLCSRRCKAACIDFKSYRIDYSRCVTCMDCIDTCKHAAISYKYHPIGSYHAVENQKGESMAVTASSAPKASSDDTDNTRRSFFTATALVAATSLVKAQEKKVDGGLATIEDKATPHRNTPITPPGSLSAHNMAQHCTACQLCVSICPNQVLHPSTDLLKLMQPEMSYEHGYCRPECTRCSEVCPAGAILPITRADKSSVQIGHAVWIKKNCIPLTDGVECGNCARHCPAGAIQMVPNVPEDKNSTKIPVINVERCIGCGACENLCPARPFTAIYVEGHERHRIV</sequence>
<evidence type="ECO:0000256" key="7">
    <source>
        <dbReference type="SAM" id="Phobius"/>
    </source>
</evidence>
<proteinExistence type="predicted"/>
<dbReference type="InterPro" id="IPR051684">
    <property type="entry name" value="Electron_Trans/Redox"/>
</dbReference>
<gene>
    <name evidence="9" type="ORF">C4H11_02085</name>
</gene>
<evidence type="ECO:0000313" key="9">
    <source>
        <dbReference type="EMBL" id="AVM51904.1"/>
    </source>
</evidence>
<keyword evidence="2" id="KW-0004">4Fe-4S</keyword>
<keyword evidence="6" id="KW-0411">Iron-sulfur</keyword>
<keyword evidence="7" id="KW-0812">Transmembrane</keyword>
<evidence type="ECO:0000256" key="2">
    <source>
        <dbReference type="ARBA" id="ARBA00022485"/>
    </source>
</evidence>
<evidence type="ECO:0000256" key="5">
    <source>
        <dbReference type="ARBA" id="ARBA00023004"/>
    </source>
</evidence>
<evidence type="ECO:0000256" key="1">
    <source>
        <dbReference type="ARBA" id="ARBA00022448"/>
    </source>
</evidence>
<evidence type="ECO:0000313" key="10">
    <source>
        <dbReference type="Proteomes" id="UP000238304"/>
    </source>
</evidence>